<accession>A0ABQ5GDV5</accession>
<reference evidence="1" key="1">
    <citation type="journal article" date="2022" name="Int. J. Mol. Sci.">
        <title>Draft Genome of Tanacetum Coccineum: Genomic Comparison of Closely Related Tanacetum-Family Plants.</title>
        <authorList>
            <person name="Yamashiro T."/>
            <person name="Shiraishi A."/>
            <person name="Nakayama K."/>
            <person name="Satake H."/>
        </authorList>
    </citation>
    <scope>NUCLEOTIDE SEQUENCE</scope>
</reference>
<evidence type="ECO:0000313" key="2">
    <source>
        <dbReference type="Proteomes" id="UP001151760"/>
    </source>
</evidence>
<dbReference type="EMBL" id="BQNB010018372">
    <property type="protein sequence ID" value="GJT73660.1"/>
    <property type="molecule type" value="Genomic_DNA"/>
</dbReference>
<feature type="non-terminal residue" evidence="1">
    <location>
        <position position="1"/>
    </location>
</feature>
<name>A0ABQ5GDV5_9ASTR</name>
<dbReference type="Proteomes" id="UP001151760">
    <property type="component" value="Unassembled WGS sequence"/>
</dbReference>
<gene>
    <name evidence="1" type="ORF">Tco_1032946</name>
</gene>
<proteinExistence type="predicted"/>
<protein>
    <submittedName>
        <fullName evidence="1">Uncharacterized protein</fullName>
    </submittedName>
</protein>
<evidence type="ECO:0000313" key="1">
    <source>
        <dbReference type="EMBL" id="GJT73660.1"/>
    </source>
</evidence>
<comment type="caution">
    <text evidence="1">The sequence shown here is derived from an EMBL/GenBank/DDBJ whole genome shotgun (WGS) entry which is preliminary data.</text>
</comment>
<organism evidence="1 2">
    <name type="scientific">Tanacetum coccineum</name>
    <dbReference type="NCBI Taxonomy" id="301880"/>
    <lineage>
        <taxon>Eukaryota</taxon>
        <taxon>Viridiplantae</taxon>
        <taxon>Streptophyta</taxon>
        <taxon>Embryophyta</taxon>
        <taxon>Tracheophyta</taxon>
        <taxon>Spermatophyta</taxon>
        <taxon>Magnoliopsida</taxon>
        <taxon>eudicotyledons</taxon>
        <taxon>Gunneridae</taxon>
        <taxon>Pentapetalae</taxon>
        <taxon>asterids</taxon>
        <taxon>campanulids</taxon>
        <taxon>Asterales</taxon>
        <taxon>Asteraceae</taxon>
        <taxon>Asteroideae</taxon>
        <taxon>Anthemideae</taxon>
        <taxon>Anthemidinae</taxon>
        <taxon>Tanacetum</taxon>
    </lineage>
</organism>
<keyword evidence="2" id="KW-1185">Reference proteome</keyword>
<reference evidence="1" key="2">
    <citation type="submission" date="2022-01" db="EMBL/GenBank/DDBJ databases">
        <authorList>
            <person name="Yamashiro T."/>
            <person name="Shiraishi A."/>
            <person name="Satake H."/>
            <person name="Nakayama K."/>
        </authorList>
    </citation>
    <scope>NUCLEOTIDE SEQUENCE</scope>
</reference>
<sequence>LCFFVETKTKCVCCVSETKDLILAIEPACASLDHHHHPSLYLKIVKSPSWQFVLVKGVSGGGEGFIPIGDLGVQGVGDDRGKFGGLPTLAPRSYKGVCNFRPCGVKGLGTWQFKSPRVISGVAPKVLVSYRNWTLAVLALGV</sequence>